<feature type="compositionally biased region" description="Polar residues" evidence="7">
    <location>
        <begin position="400"/>
        <end position="411"/>
    </location>
</feature>
<evidence type="ECO:0000256" key="5">
    <source>
        <dbReference type="ARBA" id="ARBA00023163"/>
    </source>
</evidence>
<feature type="region of interest" description="Disordered" evidence="7">
    <location>
        <begin position="380"/>
        <end position="433"/>
    </location>
</feature>
<keyword evidence="1" id="KW-0479">Metal-binding</keyword>
<evidence type="ECO:0000256" key="1">
    <source>
        <dbReference type="ARBA" id="ARBA00022723"/>
    </source>
</evidence>
<evidence type="ECO:0000256" key="3">
    <source>
        <dbReference type="ARBA" id="ARBA00023015"/>
    </source>
</evidence>
<reference evidence="8 9" key="1">
    <citation type="submission" date="2024-02" db="EMBL/GenBank/DDBJ databases">
        <title>A draft genome for the cacao thread blight pathogen Marasmius crinis-equi.</title>
        <authorList>
            <person name="Cohen S.P."/>
            <person name="Baruah I.K."/>
            <person name="Amoako-Attah I."/>
            <person name="Bukari Y."/>
            <person name="Meinhardt L.W."/>
            <person name="Bailey B.A."/>
        </authorList>
    </citation>
    <scope>NUCLEOTIDE SEQUENCE [LARGE SCALE GENOMIC DNA]</scope>
    <source>
        <strain evidence="8 9">GH-76</strain>
    </source>
</reference>
<evidence type="ECO:0000256" key="2">
    <source>
        <dbReference type="ARBA" id="ARBA00022833"/>
    </source>
</evidence>
<sequence>MFLRKRNAGLLKGAFIQIIDHHTNSDLNLSAVFSTPRGQKTVQSLVRSILSSTKPYELPEDPESIQQVLVDLAERIVSLEQQLEEAKRAHVLNGDTMHSSPASASSTVVLSTTKPCPTHSPMVEGENDPIAELIVDFVKQLNLEQQETRSFGGVNSLVTLLGEKGTQAVAIPIEQLQSRRPEFWNVYPYAVRKTDMWTRVGLTESEWNKNVLAELNSMLGTWITAIPEHLKWDPNKTEKTFSVQSTILYVTYYWVQILVHKPFLSPSVKGTMSTFPSLTNQTICANAARSVVHLLEVQPRRVAALFPTVMNAVYSSAIILFINAWRGNLVKNAPNGLRELGDVQKCLRIIQRYEHISQVAGRLSDLIQHLLSICNSVVSNSWSSKRPPASAEDEEERGDSNNPSPEGSRTSFAHPRPVAGSERVSTSASPADVSLLGNRDTALDAIDTQFSLPISSADLGSLPPHENFTSNTSSYPGSAADFDLLAHLGEFSGGAMPHANVGGGGVAMDASSLQESAYTSRTMAESLSTAFGHIGPEVFFAPFGAGSQSGSDPMMHPTHSPGSWTDWDSYMAGLDEVLQMQNAPPTTFQP</sequence>
<dbReference type="PANTHER" id="PTHR31313">
    <property type="entry name" value="TY1 ENHANCER ACTIVATOR"/>
    <property type="match status" value="1"/>
</dbReference>
<comment type="caution">
    <text evidence="8">The sequence shown here is derived from an EMBL/GenBank/DDBJ whole genome shotgun (WGS) entry which is preliminary data.</text>
</comment>
<evidence type="ECO:0000256" key="4">
    <source>
        <dbReference type="ARBA" id="ARBA00023125"/>
    </source>
</evidence>
<dbReference type="PANTHER" id="PTHR31313:SF81">
    <property type="entry name" value="TY1 ENHANCER ACTIVATOR"/>
    <property type="match status" value="1"/>
</dbReference>
<protein>
    <submittedName>
        <fullName evidence="8">Gypsy retrotransposon integrase-like protein 1</fullName>
    </submittedName>
</protein>
<proteinExistence type="predicted"/>
<keyword evidence="3" id="KW-0805">Transcription regulation</keyword>
<feature type="compositionally biased region" description="Low complexity" evidence="7">
    <location>
        <begin position="99"/>
        <end position="113"/>
    </location>
</feature>
<dbReference type="Proteomes" id="UP001465976">
    <property type="component" value="Unassembled WGS sequence"/>
</dbReference>
<evidence type="ECO:0000256" key="7">
    <source>
        <dbReference type="SAM" id="MobiDB-lite"/>
    </source>
</evidence>
<dbReference type="EMBL" id="JBAHYK010000211">
    <property type="protein sequence ID" value="KAL0576631.1"/>
    <property type="molecule type" value="Genomic_DNA"/>
</dbReference>
<feature type="region of interest" description="Disordered" evidence="7">
    <location>
        <begin position="95"/>
        <end position="114"/>
    </location>
</feature>
<name>A0ABR3FN00_9AGAR</name>
<keyword evidence="5" id="KW-0804">Transcription</keyword>
<organism evidence="8 9">
    <name type="scientific">Marasmius crinis-equi</name>
    <dbReference type="NCBI Taxonomy" id="585013"/>
    <lineage>
        <taxon>Eukaryota</taxon>
        <taxon>Fungi</taxon>
        <taxon>Dikarya</taxon>
        <taxon>Basidiomycota</taxon>
        <taxon>Agaricomycotina</taxon>
        <taxon>Agaricomycetes</taxon>
        <taxon>Agaricomycetidae</taxon>
        <taxon>Agaricales</taxon>
        <taxon>Marasmiineae</taxon>
        <taxon>Marasmiaceae</taxon>
        <taxon>Marasmius</taxon>
    </lineage>
</organism>
<evidence type="ECO:0000313" key="8">
    <source>
        <dbReference type="EMBL" id="KAL0576631.1"/>
    </source>
</evidence>
<keyword evidence="6" id="KW-0539">Nucleus</keyword>
<accession>A0ABR3FN00</accession>
<keyword evidence="4" id="KW-0238">DNA-binding</keyword>
<gene>
    <name evidence="8" type="primary">GIN1_6</name>
    <name evidence="8" type="ORF">V5O48_005361</name>
</gene>
<keyword evidence="2" id="KW-0862">Zinc</keyword>
<evidence type="ECO:0000313" key="9">
    <source>
        <dbReference type="Proteomes" id="UP001465976"/>
    </source>
</evidence>
<keyword evidence="9" id="KW-1185">Reference proteome</keyword>
<dbReference type="CDD" id="cd12148">
    <property type="entry name" value="fungal_TF_MHR"/>
    <property type="match status" value="1"/>
</dbReference>
<dbReference type="InterPro" id="IPR051615">
    <property type="entry name" value="Transcr_Regulatory_Elem"/>
</dbReference>
<evidence type="ECO:0000256" key="6">
    <source>
        <dbReference type="ARBA" id="ARBA00023242"/>
    </source>
</evidence>